<dbReference type="Gene3D" id="1.10.3720.10">
    <property type="entry name" value="MetI-like"/>
    <property type="match status" value="1"/>
</dbReference>
<evidence type="ECO:0000259" key="8">
    <source>
        <dbReference type="PROSITE" id="PS50928"/>
    </source>
</evidence>
<reference evidence="9 10" key="1">
    <citation type="journal article" date="2019" name="Gut">
        <title>Antibiotics-induced monodominance of a novel gut bacterial order.</title>
        <authorList>
            <person name="Hildebrand F."/>
            <person name="Moitinho-Silva L."/>
            <person name="Blasche S."/>
            <person name="Jahn M.T."/>
            <person name="Gossmann T.I."/>
            <person name="Heuerta-Cepas J."/>
            <person name="Hercog R."/>
            <person name="Luetge M."/>
            <person name="Bahram M."/>
            <person name="Pryszlak A."/>
            <person name="Alves R.J."/>
            <person name="Waszak S.M."/>
            <person name="Zhu A."/>
            <person name="Ye L."/>
            <person name="Costea P.I."/>
            <person name="Aalvink S."/>
            <person name="Belzer C."/>
            <person name="Forslund S.K."/>
            <person name="Sunagawa S."/>
            <person name="Hentschel U."/>
            <person name="Merten C."/>
            <person name="Patil K.R."/>
            <person name="Benes V."/>
            <person name="Bork P."/>
        </authorList>
    </citation>
    <scope>NUCLEOTIDE SEQUENCE [LARGE SCALE GENOMIC DNA]</scope>
    <source>
        <strain evidence="9 10">HDS1380</strain>
    </source>
</reference>
<sequence length="289" mass="32048">MSDKTNKRSLNRGKGIDGPISQAAVYTIMAIVVFLVLLPVLLTIMLSLKSNYDLLQGIWSIPTKIMWSNWKFGFTEILPNMLNSILIALVSTFFTVFIGAISAYVFVRMDFLGKNVLFKLVILLMLIPSIITLTPLYILCAALHIENTWFAIWFPTVAGGQVSAIFLFSTFFRQQPKELFEAAKIDGAGELKMFVSICLPLAIPVLCIQAVNSFASAYNDFLWPTIIIQETSKQPLMPVLKNLAQVAQSSGKQGVSYAMYLLSGIPLVFTTLFGLKYFVNGDFASGLKL</sequence>
<dbReference type="Pfam" id="PF00528">
    <property type="entry name" value="BPD_transp_1"/>
    <property type="match status" value="1"/>
</dbReference>
<keyword evidence="4 7" id="KW-0812">Transmembrane</keyword>
<dbReference type="PANTHER" id="PTHR43744:SF8">
    <property type="entry name" value="SN-GLYCEROL-3-PHOSPHATE TRANSPORT SYSTEM PERMEASE PROTEIN UGPE"/>
    <property type="match status" value="1"/>
</dbReference>
<dbReference type="AlphaFoldDB" id="A0A4Q2KET2"/>
<name>A0A4Q2KET2_9FIRM</name>
<keyword evidence="6 7" id="KW-0472">Membrane</keyword>
<evidence type="ECO:0000256" key="3">
    <source>
        <dbReference type="ARBA" id="ARBA00022475"/>
    </source>
</evidence>
<evidence type="ECO:0000313" key="10">
    <source>
        <dbReference type="Proteomes" id="UP000291269"/>
    </source>
</evidence>
<evidence type="ECO:0000256" key="5">
    <source>
        <dbReference type="ARBA" id="ARBA00022989"/>
    </source>
</evidence>
<feature type="transmembrane region" description="Helical" evidence="7">
    <location>
        <begin position="150"/>
        <end position="172"/>
    </location>
</feature>
<dbReference type="SUPFAM" id="SSF161098">
    <property type="entry name" value="MetI-like"/>
    <property type="match status" value="1"/>
</dbReference>
<evidence type="ECO:0000313" key="9">
    <source>
        <dbReference type="EMBL" id="RXZ61701.1"/>
    </source>
</evidence>
<keyword evidence="2 7" id="KW-0813">Transport</keyword>
<accession>A0A4Q2KET2</accession>
<dbReference type="EMBL" id="SDOZ01000002">
    <property type="protein sequence ID" value="RXZ61701.1"/>
    <property type="molecule type" value="Genomic_DNA"/>
</dbReference>
<comment type="subcellular location">
    <subcellularLocation>
        <location evidence="1 7">Cell membrane</location>
        <topology evidence="1 7">Multi-pass membrane protein</topology>
    </subcellularLocation>
</comment>
<dbReference type="RefSeq" id="WP_129224624.1">
    <property type="nucleotide sequence ID" value="NZ_SDOZ01000002.1"/>
</dbReference>
<keyword evidence="3" id="KW-1003">Cell membrane</keyword>
<evidence type="ECO:0000256" key="2">
    <source>
        <dbReference type="ARBA" id="ARBA00022448"/>
    </source>
</evidence>
<dbReference type="GO" id="GO:0005886">
    <property type="term" value="C:plasma membrane"/>
    <property type="evidence" value="ECO:0007669"/>
    <property type="project" value="UniProtKB-SubCell"/>
</dbReference>
<dbReference type="Proteomes" id="UP000291269">
    <property type="component" value="Unassembled WGS sequence"/>
</dbReference>
<dbReference type="InterPro" id="IPR035906">
    <property type="entry name" value="MetI-like_sf"/>
</dbReference>
<organism evidence="9 10">
    <name type="scientific">Candidatus Borkfalkia ceftriaxoniphila</name>
    <dbReference type="NCBI Taxonomy" id="2508949"/>
    <lineage>
        <taxon>Bacteria</taxon>
        <taxon>Bacillati</taxon>
        <taxon>Bacillota</taxon>
        <taxon>Clostridia</taxon>
        <taxon>Christensenellales</taxon>
        <taxon>Christensenellaceae</taxon>
        <taxon>Candidatus Borkfalkia</taxon>
    </lineage>
</organism>
<dbReference type="CDD" id="cd06261">
    <property type="entry name" value="TM_PBP2"/>
    <property type="match status" value="1"/>
</dbReference>
<dbReference type="PANTHER" id="PTHR43744">
    <property type="entry name" value="ABC TRANSPORTER PERMEASE PROTEIN MG189-RELATED-RELATED"/>
    <property type="match status" value="1"/>
</dbReference>
<proteinExistence type="inferred from homology"/>
<dbReference type="GO" id="GO:0055085">
    <property type="term" value="P:transmembrane transport"/>
    <property type="evidence" value="ECO:0007669"/>
    <property type="project" value="InterPro"/>
</dbReference>
<evidence type="ECO:0000256" key="1">
    <source>
        <dbReference type="ARBA" id="ARBA00004651"/>
    </source>
</evidence>
<feature type="domain" description="ABC transmembrane type-1" evidence="8">
    <location>
        <begin position="81"/>
        <end position="274"/>
    </location>
</feature>
<protein>
    <submittedName>
        <fullName evidence="9">Carbohydrate ABC transporter permease</fullName>
    </submittedName>
</protein>
<evidence type="ECO:0000256" key="6">
    <source>
        <dbReference type="ARBA" id="ARBA00023136"/>
    </source>
</evidence>
<keyword evidence="5 7" id="KW-1133">Transmembrane helix</keyword>
<dbReference type="InterPro" id="IPR000515">
    <property type="entry name" value="MetI-like"/>
</dbReference>
<evidence type="ECO:0000256" key="4">
    <source>
        <dbReference type="ARBA" id="ARBA00022692"/>
    </source>
</evidence>
<feature type="transmembrane region" description="Helical" evidence="7">
    <location>
        <begin position="116"/>
        <end position="138"/>
    </location>
</feature>
<feature type="transmembrane region" description="Helical" evidence="7">
    <location>
        <begin position="85"/>
        <end position="107"/>
    </location>
</feature>
<evidence type="ECO:0000256" key="7">
    <source>
        <dbReference type="RuleBase" id="RU363032"/>
    </source>
</evidence>
<dbReference type="PROSITE" id="PS50928">
    <property type="entry name" value="ABC_TM1"/>
    <property type="match status" value="1"/>
</dbReference>
<feature type="transmembrane region" description="Helical" evidence="7">
    <location>
        <begin position="20"/>
        <end position="46"/>
    </location>
</feature>
<feature type="transmembrane region" description="Helical" evidence="7">
    <location>
        <begin position="193"/>
        <end position="215"/>
    </location>
</feature>
<dbReference type="OrthoDB" id="151346at2"/>
<comment type="similarity">
    <text evidence="7">Belongs to the binding-protein-dependent transport system permease family.</text>
</comment>
<comment type="caution">
    <text evidence="9">The sequence shown here is derived from an EMBL/GenBank/DDBJ whole genome shotgun (WGS) entry which is preliminary data.</text>
</comment>
<gene>
    <name evidence="9" type="ORF">ESZ91_04740</name>
</gene>
<keyword evidence="10" id="KW-1185">Reference proteome</keyword>
<feature type="transmembrane region" description="Helical" evidence="7">
    <location>
        <begin position="257"/>
        <end position="279"/>
    </location>
</feature>